<evidence type="ECO:0000313" key="3">
    <source>
        <dbReference type="Proteomes" id="UP001518925"/>
    </source>
</evidence>
<protein>
    <recommendedName>
        <fullName evidence="1">UPF0223 protein JR050_13160</fullName>
    </recommendedName>
</protein>
<name>A0ABS2DMA7_9BACI</name>
<organism evidence="2 3">
    <name type="scientific">Bacillus suaedaesalsae</name>
    <dbReference type="NCBI Taxonomy" id="2810349"/>
    <lineage>
        <taxon>Bacteria</taxon>
        <taxon>Bacillati</taxon>
        <taxon>Bacillota</taxon>
        <taxon>Bacilli</taxon>
        <taxon>Bacillales</taxon>
        <taxon>Bacillaceae</taxon>
        <taxon>Bacillus</taxon>
    </lineage>
</organism>
<dbReference type="Gene3D" id="1.10.220.80">
    <property type="entry name" value="BH2638-like"/>
    <property type="match status" value="1"/>
</dbReference>
<comment type="caution">
    <text evidence="2">The sequence shown here is derived from an EMBL/GenBank/DDBJ whole genome shotgun (WGS) entry which is preliminary data.</text>
</comment>
<evidence type="ECO:0000256" key="1">
    <source>
        <dbReference type="HAMAP-Rule" id="MF_01041"/>
    </source>
</evidence>
<gene>
    <name evidence="2" type="ORF">JR050_13160</name>
</gene>
<dbReference type="RefSeq" id="WP_204203940.1">
    <property type="nucleotide sequence ID" value="NZ_JAFELM010000031.1"/>
</dbReference>
<dbReference type="PIRSF" id="PIRSF037260">
    <property type="entry name" value="UPF0223"/>
    <property type="match status" value="1"/>
</dbReference>
<dbReference type="InterPro" id="IPR007920">
    <property type="entry name" value="UPF0223"/>
</dbReference>
<keyword evidence="3" id="KW-1185">Reference proteome</keyword>
<reference evidence="2 3" key="1">
    <citation type="submission" date="2021-02" db="EMBL/GenBank/DDBJ databases">
        <title>Bacillus sp. RD4P76, an endophyte from a halophyte.</title>
        <authorList>
            <person name="Sun J.-Q."/>
        </authorList>
    </citation>
    <scope>NUCLEOTIDE SEQUENCE [LARGE SCALE GENOMIC DNA]</scope>
    <source>
        <strain evidence="2 3">RD4P76</strain>
    </source>
</reference>
<dbReference type="EMBL" id="JAFELM010000031">
    <property type="protein sequence ID" value="MBM6618613.1"/>
    <property type="molecule type" value="Genomic_DNA"/>
</dbReference>
<dbReference type="Proteomes" id="UP001518925">
    <property type="component" value="Unassembled WGS sequence"/>
</dbReference>
<accession>A0ABS2DMA7</accession>
<dbReference type="InterPro" id="IPR023324">
    <property type="entry name" value="BH2638-like_sf"/>
</dbReference>
<dbReference type="NCBIfam" id="NF003353">
    <property type="entry name" value="PRK04387.1"/>
    <property type="match status" value="1"/>
</dbReference>
<sequence>MSYEYPISTDWTTDEIVNVIQFFSSIEKAYESGIDREQLSRAYKRFKEVVPSKSEEKKLCGEFEKESGYSSYRAIKKMMEEPSKKILKM</sequence>
<proteinExistence type="inferred from homology"/>
<evidence type="ECO:0000313" key="2">
    <source>
        <dbReference type="EMBL" id="MBM6618613.1"/>
    </source>
</evidence>
<dbReference type="HAMAP" id="MF_01041">
    <property type="entry name" value="UPF0223"/>
    <property type="match status" value="1"/>
</dbReference>
<comment type="similarity">
    <text evidence="1">Belongs to the UPF0223 family.</text>
</comment>
<dbReference type="Pfam" id="PF05256">
    <property type="entry name" value="UPF0223"/>
    <property type="match status" value="1"/>
</dbReference>
<dbReference type="SUPFAM" id="SSF158504">
    <property type="entry name" value="BH2638-like"/>
    <property type="match status" value="1"/>
</dbReference>